<organism evidence="1 2">
    <name type="scientific">Pristionchus mayeri</name>
    <dbReference type="NCBI Taxonomy" id="1317129"/>
    <lineage>
        <taxon>Eukaryota</taxon>
        <taxon>Metazoa</taxon>
        <taxon>Ecdysozoa</taxon>
        <taxon>Nematoda</taxon>
        <taxon>Chromadorea</taxon>
        <taxon>Rhabditida</taxon>
        <taxon>Rhabditina</taxon>
        <taxon>Diplogasteromorpha</taxon>
        <taxon>Diplogasteroidea</taxon>
        <taxon>Neodiplogasteridae</taxon>
        <taxon>Pristionchus</taxon>
    </lineage>
</organism>
<comment type="caution">
    <text evidence="1">The sequence shown here is derived from an EMBL/GenBank/DDBJ whole genome shotgun (WGS) entry which is preliminary data.</text>
</comment>
<reference evidence="2" key="1">
    <citation type="submission" date="2022-10" db="EMBL/GenBank/DDBJ databases">
        <title>Genome assembly of Pristionchus species.</title>
        <authorList>
            <person name="Yoshida K."/>
            <person name="Sommer R.J."/>
        </authorList>
    </citation>
    <scope>NUCLEOTIDE SEQUENCE [LARGE SCALE GENOMIC DNA]</scope>
    <source>
        <strain evidence="2">RS5460</strain>
    </source>
</reference>
<keyword evidence="2" id="KW-1185">Reference proteome</keyword>
<proteinExistence type="predicted"/>
<dbReference type="Proteomes" id="UP001328107">
    <property type="component" value="Unassembled WGS sequence"/>
</dbReference>
<protein>
    <submittedName>
        <fullName evidence="1">Uncharacterized protein</fullName>
    </submittedName>
</protein>
<evidence type="ECO:0000313" key="2">
    <source>
        <dbReference type="Proteomes" id="UP001328107"/>
    </source>
</evidence>
<name>A0AAN5I3R5_9BILA</name>
<gene>
    <name evidence="1" type="ORF">PMAYCL1PPCAC_20026</name>
</gene>
<sequence length="111" mass="12469">DLCQFSVVLLHHLATTEAEEPVNARLVQLCVECASDDDRVVPQALRIQSASEYCIYVRKFVNRKINAFLSKIALRLIRASTGSASTHSCSRASIWRCRFCAAFATLRFCET</sequence>
<dbReference type="AlphaFoldDB" id="A0AAN5I3R5"/>
<feature type="non-terminal residue" evidence="1">
    <location>
        <position position="1"/>
    </location>
</feature>
<evidence type="ECO:0000313" key="1">
    <source>
        <dbReference type="EMBL" id="GMR49831.1"/>
    </source>
</evidence>
<dbReference type="EMBL" id="BTRK01000004">
    <property type="protein sequence ID" value="GMR49831.1"/>
    <property type="molecule type" value="Genomic_DNA"/>
</dbReference>
<accession>A0AAN5I3R5</accession>